<evidence type="ECO:0000259" key="7">
    <source>
        <dbReference type="Pfam" id="PF04542"/>
    </source>
</evidence>
<dbReference type="EMBL" id="JBHSRI010000025">
    <property type="protein sequence ID" value="MFC6040918.1"/>
    <property type="molecule type" value="Genomic_DNA"/>
</dbReference>
<evidence type="ECO:0000256" key="2">
    <source>
        <dbReference type="ARBA" id="ARBA00023015"/>
    </source>
</evidence>
<dbReference type="InterPro" id="IPR013249">
    <property type="entry name" value="RNA_pol_sigma70_r4_t2"/>
</dbReference>
<dbReference type="SUPFAM" id="SSF88659">
    <property type="entry name" value="Sigma3 and sigma4 domains of RNA polymerase sigma factors"/>
    <property type="match status" value="1"/>
</dbReference>
<reference evidence="10" key="1">
    <citation type="journal article" date="2019" name="Int. J. Syst. Evol. Microbiol.">
        <title>The Global Catalogue of Microorganisms (GCM) 10K type strain sequencing project: providing services to taxonomists for standard genome sequencing and annotation.</title>
        <authorList>
            <consortium name="The Broad Institute Genomics Platform"/>
            <consortium name="The Broad Institute Genome Sequencing Center for Infectious Disease"/>
            <person name="Wu L."/>
            <person name="Ma J."/>
        </authorList>
    </citation>
    <scope>NUCLEOTIDE SEQUENCE [LARGE SCALE GENOMIC DNA]</scope>
    <source>
        <strain evidence="10">CCUG 54527</strain>
    </source>
</reference>
<comment type="similarity">
    <text evidence="1 6">Belongs to the sigma-70 factor family. ECF subfamily.</text>
</comment>
<dbReference type="NCBIfam" id="TIGR02937">
    <property type="entry name" value="sigma70-ECF"/>
    <property type="match status" value="1"/>
</dbReference>
<protein>
    <recommendedName>
        <fullName evidence="6">RNA polymerase sigma factor</fullName>
    </recommendedName>
</protein>
<evidence type="ECO:0000313" key="9">
    <source>
        <dbReference type="EMBL" id="MFC6040918.1"/>
    </source>
</evidence>
<evidence type="ECO:0000313" key="10">
    <source>
        <dbReference type="Proteomes" id="UP001596170"/>
    </source>
</evidence>
<keyword evidence="5 6" id="KW-0804">Transcription</keyword>
<evidence type="ECO:0000256" key="1">
    <source>
        <dbReference type="ARBA" id="ARBA00010641"/>
    </source>
</evidence>
<dbReference type="Gene3D" id="1.10.1740.10">
    <property type="match status" value="1"/>
</dbReference>
<keyword evidence="10" id="KW-1185">Reference proteome</keyword>
<keyword evidence="3 6" id="KW-0731">Sigma factor</keyword>
<evidence type="ECO:0000256" key="3">
    <source>
        <dbReference type="ARBA" id="ARBA00023082"/>
    </source>
</evidence>
<feature type="domain" description="RNA polymerase sigma factor 70 region 4 type 2" evidence="8">
    <location>
        <begin position="109"/>
        <end position="160"/>
    </location>
</feature>
<organism evidence="9 10">
    <name type="scientific">Paenisporosarcina macmurdoensis</name>
    <dbReference type="NCBI Taxonomy" id="212659"/>
    <lineage>
        <taxon>Bacteria</taxon>
        <taxon>Bacillati</taxon>
        <taxon>Bacillota</taxon>
        <taxon>Bacilli</taxon>
        <taxon>Bacillales</taxon>
        <taxon>Caryophanaceae</taxon>
        <taxon>Paenisporosarcina</taxon>
    </lineage>
</organism>
<dbReference type="InterPro" id="IPR014284">
    <property type="entry name" value="RNA_pol_sigma-70_dom"/>
</dbReference>
<dbReference type="Proteomes" id="UP001596170">
    <property type="component" value="Unassembled WGS sequence"/>
</dbReference>
<dbReference type="PANTHER" id="PTHR43133">
    <property type="entry name" value="RNA POLYMERASE ECF-TYPE SIGMA FACTO"/>
    <property type="match status" value="1"/>
</dbReference>
<comment type="caution">
    <text evidence="9">The sequence shown here is derived from an EMBL/GenBank/DDBJ whole genome shotgun (WGS) entry which is preliminary data.</text>
</comment>
<evidence type="ECO:0000256" key="6">
    <source>
        <dbReference type="RuleBase" id="RU000716"/>
    </source>
</evidence>
<name>A0ABW1LB57_9BACL</name>
<evidence type="ECO:0000256" key="5">
    <source>
        <dbReference type="ARBA" id="ARBA00023163"/>
    </source>
</evidence>
<accession>A0ABW1LB57</accession>
<dbReference type="CDD" id="cd06171">
    <property type="entry name" value="Sigma70_r4"/>
    <property type="match status" value="1"/>
</dbReference>
<dbReference type="InterPro" id="IPR013324">
    <property type="entry name" value="RNA_pol_sigma_r3/r4-like"/>
</dbReference>
<feature type="domain" description="RNA polymerase sigma-70 region 2" evidence="7">
    <location>
        <begin position="13"/>
        <end position="76"/>
    </location>
</feature>
<dbReference type="InterPro" id="IPR039425">
    <property type="entry name" value="RNA_pol_sigma-70-like"/>
</dbReference>
<dbReference type="SUPFAM" id="SSF88946">
    <property type="entry name" value="Sigma2 domain of RNA polymerase sigma factors"/>
    <property type="match status" value="1"/>
</dbReference>
<dbReference type="PANTHER" id="PTHR43133:SF60">
    <property type="entry name" value="RNA POLYMERASE SIGMA FACTOR SIGV"/>
    <property type="match status" value="1"/>
</dbReference>
<keyword evidence="2 6" id="KW-0805">Transcription regulation</keyword>
<dbReference type="InterPro" id="IPR007627">
    <property type="entry name" value="RNA_pol_sigma70_r2"/>
</dbReference>
<dbReference type="InterPro" id="IPR036388">
    <property type="entry name" value="WH-like_DNA-bd_sf"/>
</dbReference>
<evidence type="ECO:0000259" key="8">
    <source>
        <dbReference type="Pfam" id="PF08281"/>
    </source>
</evidence>
<dbReference type="Pfam" id="PF08281">
    <property type="entry name" value="Sigma70_r4_2"/>
    <property type="match status" value="1"/>
</dbReference>
<proteinExistence type="inferred from homology"/>
<keyword evidence="4 6" id="KW-0238">DNA-binding</keyword>
<dbReference type="Gene3D" id="1.10.10.10">
    <property type="entry name" value="Winged helix-like DNA-binding domain superfamily/Winged helix DNA-binding domain"/>
    <property type="match status" value="1"/>
</dbReference>
<gene>
    <name evidence="9" type="ORF">ACFPYN_15935</name>
</gene>
<evidence type="ECO:0000256" key="4">
    <source>
        <dbReference type="ARBA" id="ARBA00023125"/>
    </source>
</evidence>
<dbReference type="RefSeq" id="WP_377735529.1">
    <property type="nucleotide sequence ID" value="NZ_JBHSRI010000025.1"/>
</dbReference>
<dbReference type="PROSITE" id="PS01063">
    <property type="entry name" value="SIGMA70_ECF"/>
    <property type="match status" value="1"/>
</dbReference>
<sequence length="170" mass="20063">MDKDKQISQWFDLYSDAIYQYFLYRIGSRDVEDLVQEVYIRAIKSYESFNRKASPKTWLYSIARHLAIDEIRKRQRNKWKDILFFDTRIEPITELTPENIVGLNEENLELIQAIHSLNQQHKEILILRGISGLSTFETAITLNWTENKVRSTYHRAKKALLKQIGGIDGD</sequence>
<dbReference type="Pfam" id="PF04542">
    <property type="entry name" value="Sigma70_r2"/>
    <property type="match status" value="1"/>
</dbReference>
<dbReference type="InterPro" id="IPR013325">
    <property type="entry name" value="RNA_pol_sigma_r2"/>
</dbReference>
<dbReference type="InterPro" id="IPR000838">
    <property type="entry name" value="RNA_pol_sigma70_ECF_CS"/>
</dbReference>